<dbReference type="EMBL" id="CP120997">
    <property type="protein sequence ID" value="WLQ35840.1"/>
    <property type="molecule type" value="Genomic_DNA"/>
</dbReference>
<protein>
    <submittedName>
        <fullName evidence="1">Uncharacterized protein</fullName>
    </submittedName>
</protein>
<gene>
    <name evidence="1" type="ORF">P8A18_21495</name>
</gene>
<dbReference type="RefSeq" id="WP_306056746.1">
    <property type="nucleotide sequence ID" value="NZ_CP120997.1"/>
</dbReference>
<name>A0ABY9HMS6_9ACTN</name>
<sequence>MTVLRHSVDVLALEPEPAAELASLLCDLAESTRASGGSVLLPGGQPVADLRLVKGRHLRPGARYEVALPEDAERMALRVREWRRTSAAEVELLFGAPDMSGRLSLRLAAPDRPRLFEAQGRMWGPDGSGSLHRGSGKARVDLTAWWAAALLPPGAPPSARAPATARVKHLLGEARLYLRPRRAADGRWLVEAAVSLRGRWLLRPVAAVALLLAGGPLRRGFRDGVERAAEGWNEAVGELLALGPDGIREELARQAAEGRPQES</sequence>
<accession>A0ABY9HMS6</accession>
<keyword evidence="2" id="KW-1185">Reference proteome</keyword>
<dbReference type="Proteomes" id="UP001239522">
    <property type="component" value="Chromosome"/>
</dbReference>
<evidence type="ECO:0000313" key="1">
    <source>
        <dbReference type="EMBL" id="WLQ35840.1"/>
    </source>
</evidence>
<reference evidence="1 2" key="1">
    <citation type="submission" date="2023-03" db="EMBL/GenBank/DDBJ databases">
        <title>Isolation and description of six Streptomyces strains from soil environments, able to metabolize different microbial glucans.</title>
        <authorList>
            <person name="Widen T."/>
            <person name="Larsbrink J."/>
        </authorList>
    </citation>
    <scope>NUCLEOTIDE SEQUENCE [LARGE SCALE GENOMIC DNA]</scope>
    <source>
        <strain evidence="1 2">Mut1</strain>
    </source>
</reference>
<evidence type="ECO:0000313" key="2">
    <source>
        <dbReference type="Proteomes" id="UP001239522"/>
    </source>
</evidence>
<organism evidence="1 2">
    <name type="scientific">Streptomyces castrisilvae</name>
    <dbReference type="NCBI Taxonomy" id="3033811"/>
    <lineage>
        <taxon>Bacteria</taxon>
        <taxon>Bacillati</taxon>
        <taxon>Actinomycetota</taxon>
        <taxon>Actinomycetes</taxon>
        <taxon>Kitasatosporales</taxon>
        <taxon>Streptomycetaceae</taxon>
        <taxon>Streptomyces</taxon>
    </lineage>
</organism>
<proteinExistence type="predicted"/>